<feature type="transmembrane region" description="Helical" evidence="8">
    <location>
        <begin position="6"/>
        <end position="28"/>
    </location>
</feature>
<evidence type="ECO:0000256" key="1">
    <source>
        <dbReference type="ARBA" id="ARBA00004141"/>
    </source>
</evidence>
<evidence type="ECO:0000313" key="11">
    <source>
        <dbReference type="Proteomes" id="UP001470023"/>
    </source>
</evidence>
<dbReference type="InterPro" id="IPR006153">
    <property type="entry name" value="Cation/H_exchanger_TM"/>
</dbReference>
<evidence type="ECO:0000256" key="5">
    <source>
        <dbReference type="ARBA" id="ARBA00023065"/>
    </source>
</evidence>
<dbReference type="Gene3D" id="1.20.1530.20">
    <property type="match status" value="1"/>
</dbReference>
<feature type="transmembrane region" description="Helical" evidence="8">
    <location>
        <begin position="40"/>
        <end position="58"/>
    </location>
</feature>
<feature type="domain" description="Cation/H+ exchanger transmembrane" evidence="9">
    <location>
        <begin position="23"/>
        <end position="401"/>
    </location>
</feature>
<feature type="region of interest" description="Disordered" evidence="7">
    <location>
        <begin position="411"/>
        <end position="448"/>
    </location>
</feature>
<sequence>MSTDAIVTHVVAALAVVITASYTMGAVARRLGQPPVVGQLFAGIALGPSLLGLAPGGVYETLFPKQIQPILTSLSQVALVLFLFAVGYELDLRMLRGQNAVTAVSLGGFAIPMLMGAGAVLLFPGGFGSANGGHPVDATFILYMAVALSITAVPVLASIIRDQGVAGTRPAVIAMAAAGVIDALSWPVLAVVLVGGTDAATPPWTVRVALLAGYLLVMLFAVRPLLVWWMRRPGALMTNQVPVAVAVALGSAWATNALGLHVIFGALLAGLIMPRQPDGVPDSRLLRPLQETGGLLLPVFFAISGMAVRLSGLRSSDLLLLGLICVTAVVGKVAAGALSARAARMPWRDSVVIGVLLNTRGLTELIVLNVGLEAGVIGSRLYALLVVMALLTTAATGPLLTLLYRPDGPPLPGHTGAVPGGDGTAPDTWPGPEPGQSPAADAEPAPRT</sequence>
<keyword evidence="2" id="KW-0813">Transport</keyword>
<dbReference type="PANTHER" id="PTHR32468">
    <property type="entry name" value="CATION/H + ANTIPORTER"/>
    <property type="match status" value="1"/>
</dbReference>
<feature type="transmembrane region" description="Helical" evidence="8">
    <location>
        <begin position="382"/>
        <end position="404"/>
    </location>
</feature>
<evidence type="ECO:0000256" key="8">
    <source>
        <dbReference type="SAM" id="Phobius"/>
    </source>
</evidence>
<feature type="transmembrane region" description="Helical" evidence="8">
    <location>
        <begin position="318"/>
        <end position="338"/>
    </location>
</feature>
<gene>
    <name evidence="10" type="ORF">ABT272_05725</name>
</gene>
<feature type="transmembrane region" description="Helical" evidence="8">
    <location>
        <begin position="293"/>
        <end position="311"/>
    </location>
</feature>
<keyword evidence="11" id="KW-1185">Reference proteome</keyword>
<dbReference type="EMBL" id="JBEPAZ010000003">
    <property type="protein sequence ID" value="MER6427237.1"/>
    <property type="molecule type" value="Genomic_DNA"/>
</dbReference>
<organism evidence="10 11">
    <name type="scientific">Streptomyces sp. 900105245</name>
    <dbReference type="NCBI Taxonomy" id="3154379"/>
    <lineage>
        <taxon>Bacteria</taxon>
        <taxon>Bacillati</taxon>
        <taxon>Actinomycetota</taxon>
        <taxon>Actinomycetes</taxon>
        <taxon>Kitasatosporales</taxon>
        <taxon>Streptomycetaceae</taxon>
        <taxon>Streptomyces</taxon>
    </lineage>
</organism>
<keyword evidence="4 8" id="KW-1133">Transmembrane helix</keyword>
<dbReference type="Proteomes" id="UP001470023">
    <property type="component" value="Unassembled WGS sequence"/>
</dbReference>
<dbReference type="InterPro" id="IPR050794">
    <property type="entry name" value="CPA2_transporter"/>
</dbReference>
<feature type="transmembrane region" description="Helical" evidence="8">
    <location>
        <begin position="100"/>
        <end position="120"/>
    </location>
</feature>
<evidence type="ECO:0000259" key="9">
    <source>
        <dbReference type="Pfam" id="PF00999"/>
    </source>
</evidence>
<feature type="transmembrane region" description="Helical" evidence="8">
    <location>
        <begin position="140"/>
        <end position="160"/>
    </location>
</feature>
<evidence type="ECO:0000256" key="7">
    <source>
        <dbReference type="SAM" id="MobiDB-lite"/>
    </source>
</evidence>
<keyword evidence="6 8" id="KW-0472">Membrane</keyword>
<dbReference type="PANTHER" id="PTHR32468:SF0">
    <property type="entry name" value="K(+)_H(+) ANTIPORTER 1"/>
    <property type="match status" value="1"/>
</dbReference>
<feature type="transmembrane region" description="Helical" evidence="8">
    <location>
        <begin position="172"/>
        <end position="196"/>
    </location>
</feature>
<reference evidence="10 11" key="1">
    <citation type="submission" date="2024-06" db="EMBL/GenBank/DDBJ databases">
        <title>The Natural Products Discovery Center: Release of the First 8490 Sequenced Strains for Exploring Actinobacteria Biosynthetic Diversity.</title>
        <authorList>
            <person name="Kalkreuter E."/>
            <person name="Kautsar S.A."/>
            <person name="Yang D."/>
            <person name="Bader C.D."/>
            <person name="Teijaro C.N."/>
            <person name="Fluegel L."/>
            <person name="Davis C.M."/>
            <person name="Simpson J.R."/>
            <person name="Lauterbach L."/>
            <person name="Steele A.D."/>
            <person name="Gui C."/>
            <person name="Meng S."/>
            <person name="Li G."/>
            <person name="Viehrig K."/>
            <person name="Ye F."/>
            <person name="Su P."/>
            <person name="Kiefer A.F."/>
            <person name="Nichols A."/>
            <person name="Cepeda A.J."/>
            <person name="Yan W."/>
            <person name="Fan B."/>
            <person name="Jiang Y."/>
            <person name="Adhikari A."/>
            <person name="Zheng C.-J."/>
            <person name="Schuster L."/>
            <person name="Cowan T.M."/>
            <person name="Smanski M.J."/>
            <person name="Chevrette M.G."/>
            <person name="De Carvalho L.P.S."/>
            <person name="Shen B."/>
        </authorList>
    </citation>
    <scope>NUCLEOTIDE SEQUENCE [LARGE SCALE GENOMIC DNA]</scope>
    <source>
        <strain evidence="10 11">NPDC001166</strain>
    </source>
</reference>
<keyword evidence="5" id="KW-0406">Ion transport</keyword>
<accession>A0ABV1U179</accession>
<proteinExistence type="predicted"/>
<evidence type="ECO:0000256" key="2">
    <source>
        <dbReference type="ARBA" id="ARBA00022448"/>
    </source>
</evidence>
<feature type="transmembrane region" description="Helical" evidence="8">
    <location>
        <begin position="350"/>
        <end position="370"/>
    </location>
</feature>
<comment type="caution">
    <text evidence="10">The sequence shown here is derived from an EMBL/GenBank/DDBJ whole genome shotgun (WGS) entry which is preliminary data.</text>
</comment>
<name>A0ABV1U179_9ACTN</name>
<keyword evidence="3 8" id="KW-0812">Transmembrane</keyword>
<feature type="transmembrane region" description="Helical" evidence="8">
    <location>
        <begin position="208"/>
        <end position="229"/>
    </location>
</feature>
<evidence type="ECO:0000256" key="3">
    <source>
        <dbReference type="ARBA" id="ARBA00022692"/>
    </source>
</evidence>
<comment type="subcellular location">
    <subcellularLocation>
        <location evidence="1">Membrane</location>
        <topology evidence="1">Multi-pass membrane protein</topology>
    </subcellularLocation>
</comment>
<protein>
    <submittedName>
        <fullName evidence="10">Cation:proton antiporter</fullName>
    </submittedName>
</protein>
<dbReference type="InterPro" id="IPR038770">
    <property type="entry name" value="Na+/solute_symporter_sf"/>
</dbReference>
<evidence type="ECO:0000256" key="6">
    <source>
        <dbReference type="ARBA" id="ARBA00023136"/>
    </source>
</evidence>
<evidence type="ECO:0000256" key="4">
    <source>
        <dbReference type="ARBA" id="ARBA00022989"/>
    </source>
</evidence>
<feature type="transmembrane region" description="Helical" evidence="8">
    <location>
        <begin position="70"/>
        <end position="88"/>
    </location>
</feature>
<dbReference type="RefSeq" id="WP_352062918.1">
    <property type="nucleotide sequence ID" value="NZ_JBEOYA010000020.1"/>
</dbReference>
<dbReference type="Pfam" id="PF00999">
    <property type="entry name" value="Na_H_Exchanger"/>
    <property type="match status" value="1"/>
</dbReference>
<feature type="transmembrane region" description="Helical" evidence="8">
    <location>
        <begin position="241"/>
        <end position="273"/>
    </location>
</feature>
<evidence type="ECO:0000313" key="10">
    <source>
        <dbReference type="EMBL" id="MER6427237.1"/>
    </source>
</evidence>